<comment type="caution">
    <text evidence="2">The sequence shown here is derived from an EMBL/GenBank/DDBJ whole genome shotgun (WGS) entry which is preliminary data.</text>
</comment>
<dbReference type="EMBL" id="CADEPM010000010">
    <property type="protein sequence ID" value="CAB3410484.1"/>
    <property type="molecule type" value="Genomic_DNA"/>
</dbReference>
<proteinExistence type="predicted"/>
<reference evidence="2 3" key="1">
    <citation type="submission" date="2020-04" db="EMBL/GenBank/DDBJ databases">
        <authorList>
            <person name="Laetsch R D."/>
            <person name="Stevens L."/>
            <person name="Kumar S."/>
            <person name="Blaxter L. M."/>
        </authorList>
    </citation>
    <scope>NUCLEOTIDE SEQUENCE [LARGE SCALE GENOMIC DNA]</scope>
</reference>
<dbReference type="Proteomes" id="UP000494206">
    <property type="component" value="Unassembled WGS sequence"/>
</dbReference>
<organism evidence="2 3">
    <name type="scientific">Caenorhabditis bovis</name>
    <dbReference type="NCBI Taxonomy" id="2654633"/>
    <lineage>
        <taxon>Eukaryota</taxon>
        <taxon>Metazoa</taxon>
        <taxon>Ecdysozoa</taxon>
        <taxon>Nematoda</taxon>
        <taxon>Chromadorea</taxon>
        <taxon>Rhabditida</taxon>
        <taxon>Rhabditina</taxon>
        <taxon>Rhabditomorpha</taxon>
        <taxon>Rhabditoidea</taxon>
        <taxon>Rhabditidae</taxon>
        <taxon>Peloderinae</taxon>
        <taxon>Caenorhabditis</taxon>
    </lineage>
</organism>
<dbReference type="AlphaFoldDB" id="A0A8S1F9P2"/>
<feature type="transmembrane region" description="Helical" evidence="1">
    <location>
        <begin position="200"/>
        <end position="216"/>
    </location>
</feature>
<evidence type="ECO:0000256" key="1">
    <source>
        <dbReference type="SAM" id="Phobius"/>
    </source>
</evidence>
<keyword evidence="1" id="KW-0812">Transmembrane</keyword>
<protein>
    <submittedName>
        <fullName evidence="2">Uncharacterized protein</fullName>
    </submittedName>
</protein>
<gene>
    <name evidence="2" type="ORF">CBOVIS_LOCUS12005</name>
</gene>
<keyword evidence="3" id="KW-1185">Reference proteome</keyword>
<keyword evidence="1" id="KW-0472">Membrane</keyword>
<evidence type="ECO:0000313" key="2">
    <source>
        <dbReference type="EMBL" id="CAB3410484.1"/>
    </source>
</evidence>
<accession>A0A8S1F9P2</accession>
<name>A0A8S1F9P2_9PELO</name>
<keyword evidence="1" id="KW-1133">Transmembrane helix</keyword>
<evidence type="ECO:0000313" key="3">
    <source>
        <dbReference type="Proteomes" id="UP000494206"/>
    </source>
</evidence>
<dbReference type="OrthoDB" id="5857783at2759"/>
<sequence length="218" mass="25107">MMEGSSLMKKLSDLEAQLQHSQEKLIMRENVISQLEEEIKGKERLIFEQNHLISILENDTTTSSHLQAIDCDNNNKYDTESMASESEITVIEREIVASSSSTSPCSSENSVGCRMADCRQAYRSECISHCNCKNKYEQALVDRERLELQNEQLLKQWEEALEYVSSVQRQLQEEISRNSAIKKELSGREKDDSLVIPRNVVNLISFIILVFGYFLYRL</sequence>